<protein>
    <submittedName>
        <fullName evidence="2">Uncharacterized protein</fullName>
    </submittedName>
</protein>
<organism evidence="2 3">
    <name type="scientific">Hymenobacter persicinus</name>
    <dbReference type="NCBI Taxonomy" id="2025506"/>
    <lineage>
        <taxon>Bacteria</taxon>
        <taxon>Pseudomonadati</taxon>
        <taxon>Bacteroidota</taxon>
        <taxon>Cytophagia</taxon>
        <taxon>Cytophagales</taxon>
        <taxon>Hymenobacteraceae</taxon>
        <taxon>Hymenobacter</taxon>
    </lineage>
</organism>
<feature type="compositionally biased region" description="Low complexity" evidence="1">
    <location>
        <begin position="8"/>
        <end position="20"/>
    </location>
</feature>
<evidence type="ECO:0000313" key="3">
    <source>
        <dbReference type="Proteomes" id="UP000294155"/>
    </source>
</evidence>
<proteinExistence type="predicted"/>
<dbReference type="AlphaFoldDB" id="A0A4Q5L9E6"/>
<keyword evidence="3" id="KW-1185">Reference proteome</keyword>
<reference evidence="2 3" key="1">
    <citation type="submission" date="2019-02" db="EMBL/GenBank/DDBJ databases">
        <title>Bacterial novel species isolated from soil.</title>
        <authorList>
            <person name="Jung H.-Y."/>
        </authorList>
    </citation>
    <scope>NUCLEOTIDE SEQUENCE [LARGE SCALE GENOMIC DNA]</scope>
    <source>
        <strain evidence="2 3">1-3-3-3</strain>
    </source>
</reference>
<accession>A0A4Q5L9E6</accession>
<dbReference type="Proteomes" id="UP000294155">
    <property type="component" value="Unassembled WGS sequence"/>
</dbReference>
<evidence type="ECO:0000313" key="2">
    <source>
        <dbReference type="EMBL" id="RYU78369.1"/>
    </source>
</evidence>
<evidence type="ECO:0000256" key="1">
    <source>
        <dbReference type="SAM" id="MobiDB-lite"/>
    </source>
</evidence>
<dbReference type="RefSeq" id="WP_129921868.1">
    <property type="nucleotide sequence ID" value="NZ_SEWE01000031.1"/>
</dbReference>
<gene>
    <name evidence="2" type="ORF">EWM57_14455</name>
</gene>
<feature type="region of interest" description="Disordered" evidence="1">
    <location>
        <begin position="1"/>
        <end position="20"/>
    </location>
</feature>
<comment type="caution">
    <text evidence="2">The sequence shown here is derived from an EMBL/GenBank/DDBJ whole genome shotgun (WGS) entry which is preliminary data.</text>
</comment>
<name>A0A4Q5L9E6_9BACT</name>
<dbReference type="EMBL" id="SEWE01000031">
    <property type="protein sequence ID" value="RYU78369.1"/>
    <property type="molecule type" value="Genomic_DNA"/>
</dbReference>
<dbReference type="OrthoDB" id="886020at2"/>
<sequence>MPIPMDSTTPTPQTPVTPTVPLDVTDQQNSALLDDTLKLLNAGLPEKADRRGLSEIDRWAAVLSASERPGLAKIIQELNTLNEQLSNPDTAAHDLAETLATLGAETGKVAEETRDDYSGPLTQLGKLLIKMGNALSR</sequence>